<dbReference type="RefSeq" id="WP_085346010.1">
    <property type="nucleotide sequence ID" value="NZ_CP133648.1"/>
</dbReference>
<dbReference type="Pfam" id="PF02537">
    <property type="entry name" value="CRCB"/>
    <property type="match status" value="1"/>
</dbReference>
<comment type="function">
    <text evidence="9 10">Fluoride-specific ion channel. Important for reducing fluoride concentration in the cell, thus reducing its toxicity.</text>
</comment>
<keyword evidence="10" id="KW-0915">Sodium</keyword>
<gene>
    <name evidence="10" type="primary">fluC</name>
    <name evidence="10" type="synonym">crcB</name>
    <name evidence="11" type="ORF">B0703_03995</name>
</gene>
<keyword evidence="4 10" id="KW-1133">Transmembrane helix</keyword>
<evidence type="ECO:0000256" key="2">
    <source>
        <dbReference type="ARBA" id="ARBA00022475"/>
    </source>
</evidence>
<reference evidence="11" key="1">
    <citation type="journal article" date="2016" name="Sci. Rep.">
        <title>Evaluation of genetic diversity among strains of the human gut commensal Bifidobacterium adolescentis.</title>
        <authorList>
            <person name="Duranti S."/>
            <person name="Milani C."/>
            <person name="Lugli G.A."/>
            <person name="Mancabelli L."/>
            <person name="Turroni F."/>
            <person name="Ferrario C."/>
            <person name="Mangifesta M."/>
            <person name="Viappiani A."/>
            <person name="Sanchez B."/>
            <person name="Margolles A."/>
            <person name="van Sinderen D."/>
            <person name="Ventura M."/>
        </authorList>
    </citation>
    <scope>NUCLEOTIDE SEQUENCE</scope>
    <source>
        <strain evidence="11">703B</strain>
    </source>
</reference>
<dbReference type="PANTHER" id="PTHR28259">
    <property type="entry name" value="FLUORIDE EXPORT PROTEIN 1-RELATED"/>
    <property type="match status" value="1"/>
</dbReference>
<comment type="similarity">
    <text evidence="7 10">Belongs to the fluoride channel Fluc/FEX (TC 1.A.43) family.</text>
</comment>
<keyword evidence="6 10" id="KW-0407">Ion channel</keyword>
<dbReference type="EMBL" id="CP133648">
    <property type="protein sequence ID" value="WNE86400.1"/>
    <property type="molecule type" value="Genomic_DNA"/>
</dbReference>
<evidence type="ECO:0000256" key="8">
    <source>
        <dbReference type="ARBA" id="ARBA00035585"/>
    </source>
</evidence>
<evidence type="ECO:0000256" key="6">
    <source>
        <dbReference type="ARBA" id="ARBA00023303"/>
    </source>
</evidence>
<dbReference type="Proteomes" id="UP000193179">
    <property type="component" value="Chromosome"/>
</dbReference>
<evidence type="ECO:0000256" key="7">
    <source>
        <dbReference type="ARBA" id="ARBA00035120"/>
    </source>
</evidence>
<dbReference type="InterPro" id="IPR003691">
    <property type="entry name" value="FluC"/>
</dbReference>
<dbReference type="GO" id="GO:0046872">
    <property type="term" value="F:metal ion binding"/>
    <property type="evidence" value="ECO:0007669"/>
    <property type="project" value="UniProtKB-KW"/>
</dbReference>
<feature type="binding site" evidence="10">
    <location>
        <position position="79"/>
    </location>
    <ligand>
        <name>Na(+)</name>
        <dbReference type="ChEBI" id="CHEBI:29101"/>
        <note>structural</note>
    </ligand>
</feature>
<dbReference type="PANTHER" id="PTHR28259:SF1">
    <property type="entry name" value="FLUORIDE EXPORT PROTEIN 1-RELATED"/>
    <property type="match status" value="1"/>
</dbReference>
<dbReference type="HAMAP" id="MF_00454">
    <property type="entry name" value="FluC"/>
    <property type="match status" value="1"/>
</dbReference>
<keyword evidence="2 10" id="KW-1003">Cell membrane</keyword>
<keyword evidence="5 10" id="KW-0472">Membrane</keyword>
<comment type="subcellular location">
    <subcellularLocation>
        <location evidence="1 10">Cell membrane</location>
        <topology evidence="1 10">Multi-pass membrane protein</topology>
    </subcellularLocation>
</comment>
<dbReference type="GO" id="GO:0062054">
    <property type="term" value="F:fluoride channel activity"/>
    <property type="evidence" value="ECO:0007669"/>
    <property type="project" value="UniProtKB-UniRule"/>
</dbReference>
<protein>
    <recommendedName>
        <fullName evidence="10">Fluoride-specific ion channel FluC</fullName>
    </recommendedName>
</protein>
<feature type="transmembrane region" description="Helical" evidence="10">
    <location>
        <begin position="68"/>
        <end position="85"/>
    </location>
</feature>
<evidence type="ECO:0000313" key="11">
    <source>
        <dbReference type="EMBL" id="WNE86400.1"/>
    </source>
</evidence>
<keyword evidence="10" id="KW-0479">Metal-binding</keyword>
<feature type="transmembrane region" description="Helical" evidence="10">
    <location>
        <begin position="35"/>
        <end position="56"/>
    </location>
</feature>
<evidence type="ECO:0000313" key="12">
    <source>
        <dbReference type="Proteomes" id="UP000193179"/>
    </source>
</evidence>
<organism evidence="11 12">
    <name type="scientific">Bifidobacterium adolescentis</name>
    <dbReference type="NCBI Taxonomy" id="1680"/>
    <lineage>
        <taxon>Bacteria</taxon>
        <taxon>Bacillati</taxon>
        <taxon>Actinomycetota</taxon>
        <taxon>Actinomycetes</taxon>
        <taxon>Bifidobacteriales</taxon>
        <taxon>Bifidobacteriaceae</taxon>
        <taxon>Bifidobacterium</taxon>
    </lineage>
</organism>
<name>A0AAF0VER7_BIFAD</name>
<evidence type="ECO:0000256" key="9">
    <source>
        <dbReference type="ARBA" id="ARBA00049940"/>
    </source>
</evidence>
<dbReference type="AlphaFoldDB" id="A0AAF0VER7"/>
<sequence length="122" mass="12721">MDAILPIAMCLCGGLGASARYVCDSYIKAIWHNAFPLSTFIINVIAGLLAGIVAALSMESAIPGDVHFLLAMGFLGGFSTFSTMMNEAVVLLRKGEVAVFAAYLAVSVIVPVVSVACGYLMV</sequence>
<evidence type="ECO:0000256" key="4">
    <source>
        <dbReference type="ARBA" id="ARBA00022989"/>
    </source>
</evidence>
<evidence type="ECO:0000256" key="3">
    <source>
        <dbReference type="ARBA" id="ARBA00022692"/>
    </source>
</evidence>
<evidence type="ECO:0000256" key="1">
    <source>
        <dbReference type="ARBA" id="ARBA00004651"/>
    </source>
</evidence>
<evidence type="ECO:0000256" key="5">
    <source>
        <dbReference type="ARBA" id="ARBA00023136"/>
    </source>
</evidence>
<accession>A0AAF0VER7</accession>
<feature type="binding site" evidence="10">
    <location>
        <position position="76"/>
    </location>
    <ligand>
        <name>Na(+)</name>
        <dbReference type="ChEBI" id="CHEBI:29101"/>
        <note>structural</note>
    </ligand>
</feature>
<keyword evidence="3 10" id="KW-0812">Transmembrane</keyword>
<keyword evidence="10" id="KW-0813">Transport</keyword>
<comment type="activity regulation">
    <text evidence="10">Na(+) is not transported, but it plays an essential structural role and its presence is essential for fluoride channel function.</text>
</comment>
<dbReference type="GO" id="GO:0140114">
    <property type="term" value="P:cellular detoxification of fluoride"/>
    <property type="evidence" value="ECO:0007669"/>
    <property type="project" value="UniProtKB-UniRule"/>
</dbReference>
<feature type="transmembrane region" description="Helical" evidence="10">
    <location>
        <begin position="97"/>
        <end position="121"/>
    </location>
</feature>
<comment type="catalytic activity">
    <reaction evidence="8">
        <text>fluoride(in) = fluoride(out)</text>
        <dbReference type="Rhea" id="RHEA:76159"/>
        <dbReference type="ChEBI" id="CHEBI:17051"/>
    </reaction>
    <physiologicalReaction direction="left-to-right" evidence="8">
        <dbReference type="Rhea" id="RHEA:76160"/>
    </physiologicalReaction>
</comment>
<evidence type="ECO:0000256" key="10">
    <source>
        <dbReference type="HAMAP-Rule" id="MF_00454"/>
    </source>
</evidence>
<proteinExistence type="inferred from homology"/>
<keyword evidence="10" id="KW-0406">Ion transport</keyword>
<reference evidence="11" key="2">
    <citation type="submission" date="2023-09" db="EMBL/GenBank/DDBJ databases">
        <title>Ecological and genomic based identification of the Bifidobacterium adolescentis prototype of the healthy human gut microbiota.</title>
        <authorList>
            <person name="Lugli G.A."/>
            <person name="Argentini C."/>
            <person name="Tarracchini C."/>
            <person name="Fontana F."/>
            <person name="Alessandri G."/>
            <person name="Mancabelli L."/>
            <person name="Milani C."/>
            <person name="Turroni F."/>
            <person name="Ventura M."/>
        </authorList>
    </citation>
    <scope>NUCLEOTIDE SEQUENCE</scope>
    <source>
        <strain evidence="11">703B</strain>
    </source>
</reference>
<dbReference type="GO" id="GO:0005886">
    <property type="term" value="C:plasma membrane"/>
    <property type="evidence" value="ECO:0007669"/>
    <property type="project" value="UniProtKB-SubCell"/>
</dbReference>